<gene>
    <name evidence="2" type="ORF">ACFO6Q_11840</name>
</gene>
<evidence type="ECO:0000313" key="2">
    <source>
        <dbReference type="EMBL" id="MFC4821021.1"/>
    </source>
</evidence>
<evidence type="ECO:0000313" key="3">
    <source>
        <dbReference type="Proteomes" id="UP001595886"/>
    </source>
</evidence>
<sequence length="151" mass="15515">MGGRIVTALALALVAAAAGAATLEEDEARIEALIRAERAGLAGKPAAPPPPAVPAEPQAPAAVPVVASVVAPPPTPHDEWLAAPAREAGMPFAELAHNIGRRVAITTAGERVHRGVVGSADARQVTLRVKRPGGNATYTLTRNQVLRVDLR</sequence>
<feature type="chain" id="PRO_5046635032" evidence="1">
    <location>
        <begin position="21"/>
        <end position="151"/>
    </location>
</feature>
<proteinExistence type="predicted"/>
<keyword evidence="3" id="KW-1185">Reference proteome</keyword>
<dbReference type="Proteomes" id="UP001595886">
    <property type="component" value="Unassembled WGS sequence"/>
</dbReference>
<keyword evidence="1" id="KW-0732">Signal</keyword>
<name>A0ABV9QVD3_9GAMM</name>
<comment type="caution">
    <text evidence="2">The sequence shown here is derived from an EMBL/GenBank/DDBJ whole genome shotgun (WGS) entry which is preliminary data.</text>
</comment>
<evidence type="ECO:0000256" key="1">
    <source>
        <dbReference type="SAM" id="SignalP"/>
    </source>
</evidence>
<reference evidence="3" key="1">
    <citation type="journal article" date="2019" name="Int. J. Syst. Evol. Microbiol.">
        <title>The Global Catalogue of Microorganisms (GCM) 10K type strain sequencing project: providing services to taxonomists for standard genome sequencing and annotation.</title>
        <authorList>
            <consortium name="The Broad Institute Genomics Platform"/>
            <consortium name="The Broad Institute Genome Sequencing Center for Infectious Disease"/>
            <person name="Wu L."/>
            <person name="Ma J."/>
        </authorList>
    </citation>
    <scope>NUCLEOTIDE SEQUENCE [LARGE SCALE GENOMIC DNA]</scope>
    <source>
        <strain evidence="3">CCUG 30340</strain>
    </source>
</reference>
<organism evidence="2 3">
    <name type="scientific">Dokdonella ginsengisoli</name>
    <dbReference type="NCBI Taxonomy" id="363846"/>
    <lineage>
        <taxon>Bacteria</taxon>
        <taxon>Pseudomonadati</taxon>
        <taxon>Pseudomonadota</taxon>
        <taxon>Gammaproteobacteria</taxon>
        <taxon>Lysobacterales</taxon>
        <taxon>Rhodanobacteraceae</taxon>
        <taxon>Dokdonella</taxon>
    </lineage>
</organism>
<dbReference type="EMBL" id="JBHSHD010000008">
    <property type="protein sequence ID" value="MFC4821021.1"/>
    <property type="molecule type" value="Genomic_DNA"/>
</dbReference>
<feature type="signal peptide" evidence="1">
    <location>
        <begin position="1"/>
        <end position="20"/>
    </location>
</feature>
<protein>
    <submittedName>
        <fullName evidence="2">Uncharacterized protein</fullName>
    </submittedName>
</protein>
<dbReference type="RefSeq" id="WP_380021252.1">
    <property type="nucleotide sequence ID" value="NZ_JBHSHD010000008.1"/>
</dbReference>
<accession>A0ABV9QVD3</accession>